<dbReference type="Proteomes" id="UP000311382">
    <property type="component" value="Unassembled WGS sequence"/>
</dbReference>
<protein>
    <recommendedName>
        <fullName evidence="3">Proteophosphoglycan ppg4</fullName>
    </recommendedName>
</protein>
<evidence type="ECO:0008006" key="3">
    <source>
        <dbReference type="Google" id="ProtNLM"/>
    </source>
</evidence>
<reference evidence="1 2" key="1">
    <citation type="submission" date="2019-03" db="EMBL/GenBank/DDBJ databases">
        <title>Rhodosporidium diobovatum UCD-FST 08-225 genome sequencing, assembly, and annotation.</title>
        <authorList>
            <person name="Fakankun I.U."/>
            <person name="Fristensky B."/>
            <person name="Levin D.B."/>
        </authorList>
    </citation>
    <scope>NUCLEOTIDE SEQUENCE [LARGE SCALE GENOMIC DNA]</scope>
    <source>
        <strain evidence="1 2">UCD-FST 08-225</strain>
    </source>
</reference>
<comment type="caution">
    <text evidence="1">The sequence shown here is derived from an EMBL/GenBank/DDBJ whole genome shotgun (WGS) entry which is preliminary data.</text>
</comment>
<dbReference type="EMBL" id="SOZI01000063">
    <property type="protein sequence ID" value="TNY20568.1"/>
    <property type="molecule type" value="Genomic_DNA"/>
</dbReference>
<evidence type="ECO:0000313" key="1">
    <source>
        <dbReference type="EMBL" id="TNY20568.1"/>
    </source>
</evidence>
<sequence length="306" mass="32842">MALHTLIKQPCLRRLVLAVELDSYGTIAEQVAVSAVLDDLPGVSAVACTHGGNPAVRQLVAQPGVRVRRLGLDVWDSRATALVRGHSETFSQLERLDVACLEDLGTLATVGWPELSTLAISELVDPQAFEALSAPFRHQLVRLVLPISNLVAPLGLSKFVKLEHLDLRLSGATQNWWLESSVGAVAAALASAHAPPLRSLGVHDHLLNVEQDYYPPAHMPPRPTKIPRSTTDILDAIPPQIQHLSLDTDCFVPDDVASYLSALTAPCACARSASATTSGAGSRASSRTRRALTARSRTRWSALASW</sequence>
<accession>A0A5C5FUN7</accession>
<gene>
    <name evidence="1" type="ORF">DMC30DRAFT_245903</name>
</gene>
<keyword evidence="2" id="KW-1185">Reference proteome</keyword>
<organism evidence="1 2">
    <name type="scientific">Rhodotorula diobovata</name>
    <dbReference type="NCBI Taxonomy" id="5288"/>
    <lineage>
        <taxon>Eukaryota</taxon>
        <taxon>Fungi</taxon>
        <taxon>Dikarya</taxon>
        <taxon>Basidiomycota</taxon>
        <taxon>Pucciniomycotina</taxon>
        <taxon>Microbotryomycetes</taxon>
        <taxon>Sporidiobolales</taxon>
        <taxon>Sporidiobolaceae</taxon>
        <taxon>Rhodotorula</taxon>
    </lineage>
</organism>
<proteinExistence type="predicted"/>
<evidence type="ECO:0000313" key="2">
    <source>
        <dbReference type="Proteomes" id="UP000311382"/>
    </source>
</evidence>
<name>A0A5C5FUN7_9BASI</name>
<dbReference type="AlphaFoldDB" id="A0A5C5FUN7"/>